<feature type="compositionally biased region" description="Polar residues" evidence="1">
    <location>
        <begin position="1082"/>
        <end position="1093"/>
    </location>
</feature>
<feature type="region of interest" description="Disordered" evidence="1">
    <location>
        <begin position="1"/>
        <end position="147"/>
    </location>
</feature>
<feature type="region of interest" description="Disordered" evidence="1">
    <location>
        <begin position="1068"/>
        <end position="1093"/>
    </location>
</feature>
<dbReference type="InterPro" id="IPR008936">
    <property type="entry name" value="Rho_GTPase_activation_prot"/>
</dbReference>
<dbReference type="RefSeq" id="XP_025377540.1">
    <property type="nucleotide sequence ID" value="XM_025517867.1"/>
</dbReference>
<evidence type="ECO:0000259" key="2">
    <source>
        <dbReference type="PROSITE" id="PS50238"/>
    </source>
</evidence>
<accession>A0A316YMF7</accession>
<feature type="compositionally biased region" description="Low complexity" evidence="1">
    <location>
        <begin position="133"/>
        <end position="144"/>
    </location>
</feature>
<dbReference type="GeneID" id="37039783"/>
<dbReference type="EMBL" id="KZ819636">
    <property type="protein sequence ID" value="PWN90342.1"/>
    <property type="molecule type" value="Genomic_DNA"/>
</dbReference>
<evidence type="ECO:0000313" key="4">
    <source>
        <dbReference type="Proteomes" id="UP000245768"/>
    </source>
</evidence>
<feature type="compositionally biased region" description="Polar residues" evidence="1">
    <location>
        <begin position="548"/>
        <end position="562"/>
    </location>
</feature>
<dbReference type="GO" id="GO:0031267">
    <property type="term" value="F:small GTPase binding"/>
    <property type="evidence" value="ECO:0007669"/>
    <property type="project" value="InterPro"/>
</dbReference>
<dbReference type="GO" id="GO:0007264">
    <property type="term" value="P:small GTPase-mediated signal transduction"/>
    <property type="evidence" value="ECO:0007669"/>
    <property type="project" value="InterPro"/>
</dbReference>
<name>A0A316YMF7_9BASI</name>
<feature type="compositionally biased region" description="Low complexity" evidence="1">
    <location>
        <begin position="1146"/>
        <end position="1163"/>
    </location>
</feature>
<feature type="compositionally biased region" description="Basic residues" evidence="1">
    <location>
        <begin position="264"/>
        <end position="274"/>
    </location>
</feature>
<dbReference type="SMART" id="SM00324">
    <property type="entry name" value="RhoGAP"/>
    <property type="match status" value="1"/>
</dbReference>
<dbReference type="GO" id="GO:0005096">
    <property type="term" value="F:GTPase activator activity"/>
    <property type="evidence" value="ECO:0007669"/>
    <property type="project" value="InterPro"/>
</dbReference>
<sequence length="1364" mass="141596">MSSNQRLYPSGPSQPPPPKSPGFGPFRRPTTPLFSSTFGSSSSSAAAGRTGEGGRGEGGSSSSSSSSSAAQAASISKSPVPSKPPKPAALRVKKPKSLSISLLTGNNNNNNNSSNSSSDTSASILGTDAGAATSSTNSSSSSSSWLGERSVNRFGYGLGKVTSPLQYRTASSQQSREARPSLDLSRNRSTQLFDTAEGIEVLETRARSRSALGFYDSQNTENESERSSSSSSSSSGGGGGIGGGGNEDFLSSNAEGRPPPFSRGHFRGAMTKKLKGSDGAPHAQRPGAPLPTDPVYVIGKEPAVLSASSPLVQHDRPSVPARLPGAGQDDFLTKVERYRRDPASEFLGHGSSGSSSREDAQGPPPPPPPPPSSSSHPPHPTSGSPFSPSSSAASPFLNTISATASSSISARAPPKRRPLPPPLSATPFQAHAAGPRSAPGPDQGLMRSAWDTRPPASATSAEQPSSPLRQQQQQQQQQQYQQQHSPLLYEVRNRSASQSVLRRPPSLLGSRQSPTLEKAQSSPLASPNQAFTFVPPPQRQVKRDMLDGSSSGQGLTANSSGNYSTGAGVAAGGGGSGGGTGVGGGALQSLGQQLGGMGVAVGKRGWGFMKNWSADRSSSIPSPTSLTAGGRRVHGGGMASLAQCNDATKLWLSLPDAPSSQSRASGAQRAMEQGISGSASAGPNNPGVFGMPLREAVLRSRLGRVPTKDGPTSSSSSSSRSSMSSEQISAELSALDLGSEFKVDLPVLSPLASPRSSTASSLRQSLHMQRKAVSREVARSKYLPAVVVRCIEAVERWGMDEEGIYRLSGRSSHTAKLRMIFDGPTMAPGASSNAVPDLELADVGPADLDLNSVCSLLKSYLRDLPENLLPPGLADEFNRASKDVSGLALVGDPSASTDHSRDKTLRTSLSDDGEPLHVKVARAIAPLMDRLPAANWYLLRELAMHLSDLVQPDVVQKTRMPLTNLCLVLAPTLSLSVIMLRALVECRAILFNTSCPGPDDALDATLPFERGQTRRASRIARKPSQRPSTSPLLGSSARIVPGPDGDDDGGDPSKRLSIATITDLNKRKSSSSVMTLRRPQHGSPTINAAGVSHNNSVRPASEFGGLAFGSATNSPATSFSWDSDLEDERAPPIASRFIRSRQNSIIGLSPSSNSPSASRTLASGGSGVMSKPPSQASLASSYLRHHDSAFHGASSPRLRDFDSDRDSINSRATLEDSWTTSLGANTGSGAGSSGSHATPSIAASTSGDSIRSRAGSGGGVGALDRPRPPTSGSGRFWSSRGDGLKTSVSGGSSGSGHRLRSNNASQSSLAEDLVKQPQSAKPLPSHQRAAESGERHGDSTGDGVDDAPIQVDQVRTMWEKAALR</sequence>
<dbReference type="PANTHER" id="PTHR12783:SF5">
    <property type="entry name" value="RALA-BINDING PROTEIN 1"/>
    <property type="match status" value="1"/>
</dbReference>
<feature type="compositionally biased region" description="Polar residues" evidence="1">
    <location>
        <begin position="163"/>
        <end position="175"/>
    </location>
</feature>
<dbReference type="STRING" id="215250.A0A316YMF7"/>
<dbReference type="InterPro" id="IPR039767">
    <property type="entry name" value="RALBP1"/>
</dbReference>
<feature type="region of interest" description="Disordered" evidence="1">
    <location>
        <begin position="1219"/>
        <end position="1364"/>
    </location>
</feature>
<feature type="compositionally biased region" description="Low complexity" evidence="1">
    <location>
        <begin position="713"/>
        <end position="725"/>
    </location>
</feature>
<feature type="compositionally biased region" description="Low complexity" evidence="1">
    <location>
        <begin position="657"/>
        <end position="670"/>
    </location>
</feature>
<keyword evidence="4" id="KW-1185">Reference proteome</keyword>
<proteinExistence type="predicted"/>
<feature type="compositionally biased region" description="Low complexity" evidence="1">
    <location>
        <begin position="21"/>
        <end position="49"/>
    </location>
</feature>
<feature type="region of interest" description="Disordered" evidence="1">
    <location>
        <begin position="1146"/>
        <end position="1181"/>
    </location>
</feature>
<feature type="compositionally biased region" description="Basic residues" evidence="1">
    <location>
        <begin position="1013"/>
        <end position="1024"/>
    </location>
</feature>
<feature type="compositionally biased region" description="Polar residues" evidence="1">
    <location>
        <begin position="509"/>
        <end position="531"/>
    </location>
</feature>
<feature type="compositionally biased region" description="Low complexity" evidence="1">
    <location>
        <begin position="60"/>
        <end position="80"/>
    </location>
</feature>
<dbReference type="PROSITE" id="PS50238">
    <property type="entry name" value="RHOGAP"/>
    <property type="match status" value="1"/>
</dbReference>
<feature type="region of interest" description="Disordered" evidence="1">
    <location>
        <begin position="163"/>
        <end position="562"/>
    </location>
</feature>
<evidence type="ECO:0000256" key="1">
    <source>
        <dbReference type="SAM" id="MobiDB-lite"/>
    </source>
</evidence>
<feature type="compositionally biased region" description="Basic and acidic residues" evidence="1">
    <location>
        <begin position="331"/>
        <end position="343"/>
    </location>
</feature>
<evidence type="ECO:0000313" key="3">
    <source>
        <dbReference type="EMBL" id="PWN90342.1"/>
    </source>
</evidence>
<feature type="compositionally biased region" description="Low complexity" evidence="1">
    <location>
        <begin position="470"/>
        <end position="483"/>
    </location>
</feature>
<feature type="compositionally biased region" description="Polar residues" evidence="1">
    <location>
        <begin position="457"/>
        <end position="469"/>
    </location>
</feature>
<reference evidence="3 4" key="1">
    <citation type="journal article" date="2018" name="Mol. Biol. Evol.">
        <title>Broad Genomic Sampling Reveals a Smut Pathogenic Ancestry of the Fungal Clade Ustilaginomycotina.</title>
        <authorList>
            <person name="Kijpornyongpan T."/>
            <person name="Mondo S.J."/>
            <person name="Barry K."/>
            <person name="Sandor L."/>
            <person name="Lee J."/>
            <person name="Lipzen A."/>
            <person name="Pangilinan J."/>
            <person name="LaButti K."/>
            <person name="Hainaut M."/>
            <person name="Henrissat B."/>
            <person name="Grigoriev I.V."/>
            <person name="Spatafora J.W."/>
            <person name="Aime M.C."/>
        </authorList>
    </citation>
    <scope>NUCLEOTIDE SEQUENCE [LARGE SCALE GENOMIC DNA]</scope>
    <source>
        <strain evidence="3 4">MCA 4198</strain>
    </source>
</reference>
<feature type="compositionally biased region" description="Low complexity" evidence="1">
    <location>
        <begin position="381"/>
        <end position="412"/>
    </location>
</feature>
<feature type="compositionally biased region" description="Gly residues" evidence="1">
    <location>
        <begin position="50"/>
        <end position="59"/>
    </location>
</feature>
<organism evidence="3 4">
    <name type="scientific">Acaromyces ingoldii</name>
    <dbReference type="NCBI Taxonomy" id="215250"/>
    <lineage>
        <taxon>Eukaryota</taxon>
        <taxon>Fungi</taxon>
        <taxon>Dikarya</taxon>
        <taxon>Basidiomycota</taxon>
        <taxon>Ustilaginomycotina</taxon>
        <taxon>Exobasidiomycetes</taxon>
        <taxon>Exobasidiales</taxon>
        <taxon>Cryptobasidiaceae</taxon>
        <taxon>Acaromyces</taxon>
    </lineage>
</organism>
<dbReference type="InParanoid" id="A0A316YMF7"/>
<gene>
    <name evidence="3" type="ORF">FA10DRAFT_110536</name>
</gene>
<protein>
    <recommendedName>
        <fullName evidence="2">Rho-GAP domain-containing protein</fullName>
    </recommendedName>
</protein>
<dbReference type="SUPFAM" id="SSF48350">
    <property type="entry name" value="GTPase activation domain, GAP"/>
    <property type="match status" value="1"/>
</dbReference>
<dbReference type="Gene3D" id="1.10.555.10">
    <property type="entry name" value="Rho GTPase activation protein"/>
    <property type="match status" value="1"/>
</dbReference>
<feature type="compositionally biased region" description="Basic and acidic residues" evidence="1">
    <location>
        <begin position="1328"/>
        <end position="1339"/>
    </location>
</feature>
<dbReference type="OrthoDB" id="185175at2759"/>
<feature type="region of interest" description="Disordered" evidence="1">
    <location>
        <begin position="891"/>
        <end position="910"/>
    </location>
</feature>
<dbReference type="Proteomes" id="UP000245768">
    <property type="component" value="Unassembled WGS sequence"/>
</dbReference>
<feature type="compositionally biased region" description="Low complexity" evidence="1">
    <location>
        <begin position="97"/>
        <end position="125"/>
    </location>
</feature>
<dbReference type="InterPro" id="IPR000198">
    <property type="entry name" value="RhoGAP_dom"/>
</dbReference>
<feature type="compositionally biased region" description="Gly residues" evidence="1">
    <location>
        <begin position="235"/>
        <end position="246"/>
    </location>
</feature>
<feature type="domain" description="Rho-GAP" evidence="2">
    <location>
        <begin position="760"/>
        <end position="1002"/>
    </location>
</feature>
<dbReference type="PANTHER" id="PTHR12783">
    <property type="entry name" value="RALA BINDING PROTEIN 1 RALBP1"/>
    <property type="match status" value="1"/>
</dbReference>
<feature type="region of interest" description="Disordered" evidence="1">
    <location>
        <begin position="655"/>
        <end position="727"/>
    </location>
</feature>
<feature type="region of interest" description="Disordered" evidence="1">
    <location>
        <begin position="1001"/>
        <end position="1055"/>
    </location>
</feature>
<feature type="compositionally biased region" description="Pro residues" evidence="1">
    <location>
        <begin position="362"/>
        <end position="380"/>
    </location>
</feature>
<dbReference type="Pfam" id="PF00620">
    <property type="entry name" value="RhoGAP"/>
    <property type="match status" value="1"/>
</dbReference>